<dbReference type="EMBL" id="BAABME010003838">
    <property type="protein sequence ID" value="GAA0160296.1"/>
    <property type="molecule type" value="Genomic_DNA"/>
</dbReference>
<comment type="caution">
    <text evidence="1">The sequence shown here is derived from an EMBL/GenBank/DDBJ whole genome shotgun (WGS) entry which is preliminary data.</text>
</comment>
<sequence length="118" mass="13304">MKSCQTLLLTCKNTTCKNVSIRISFARLCVEVDASRPFPNEVPLVNERKEEFMQKVIYEYVPNVCNHCKLFGHEDAYCKFGGRAVVKDKVSNVQAQQKWQVKHVHCCGATSGARCCCG</sequence>
<gene>
    <name evidence="1" type="ORF">LIER_16880</name>
</gene>
<protein>
    <submittedName>
        <fullName evidence="1">Uncharacterized protein</fullName>
    </submittedName>
</protein>
<evidence type="ECO:0000313" key="2">
    <source>
        <dbReference type="Proteomes" id="UP001454036"/>
    </source>
</evidence>
<name>A0AAV3QBJ7_LITER</name>
<reference evidence="1 2" key="1">
    <citation type="submission" date="2024-01" db="EMBL/GenBank/DDBJ databases">
        <title>The complete chloroplast genome sequence of Lithospermum erythrorhizon: insights into the phylogenetic relationship among Boraginaceae species and the maternal lineages of purple gromwells.</title>
        <authorList>
            <person name="Okada T."/>
            <person name="Watanabe K."/>
        </authorList>
    </citation>
    <scope>NUCLEOTIDE SEQUENCE [LARGE SCALE GENOMIC DNA]</scope>
</reference>
<dbReference type="Proteomes" id="UP001454036">
    <property type="component" value="Unassembled WGS sequence"/>
</dbReference>
<dbReference type="InterPro" id="IPR040256">
    <property type="entry name" value="At4g02000-like"/>
</dbReference>
<evidence type="ECO:0000313" key="1">
    <source>
        <dbReference type="EMBL" id="GAA0160296.1"/>
    </source>
</evidence>
<organism evidence="1 2">
    <name type="scientific">Lithospermum erythrorhizon</name>
    <name type="common">Purple gromwell</name>
    <name type="synonym">Lithospermum officinale var. erythrorhizon</name>
    <dbReference type="NCBI Taxonomy" id="34254"/>
    <lineage>
        <taxon>Eukaryota</taxon>
        <taxon>Viridiplantae</taxon>
        <taxon>Streptophyta</taxon>
        <taxon>Embryophyta</taxon>
        <taxon>Tracheophyta</taxon>
        <taxon>Spermatophyta</taxon>
        <taxon>Magnoliopsida</taxon>
        <taxon>eudicotyledons</taxon>
        <taxon>Gunneridae</taxon>
        <taxon>Pentapetalae</taxon>
        <taxon>asterids</taxon>
        <taxon>lamiids</taxon>
        <taxon>Boraginales</taxon>
        <taxon>Boraginaceae</taxon>
        <taxon>Boraginoideae</taxon>
        <taxon>Lithospermeae</taxon>
        <taxon>Lithospermum</taxon>
    </lineage>
</organism>
<proteinExistence type="predicted"/>
<dbReference type="PANTHER" id="PTHR31286">
    <property type="entry name" value="GLYCINE-RICH CELL WALL STRUCTURAL PROTEIN 1.8-LIKE"/>
    <property type="match status" value="1"/>
</dbReference>
<keyword evidence="2" id="KW-1185">Reference proteome</keyword>
<dbReference type="AlphaFoldDB" id="A0AAV3QBJ7"/>
<dbReference type="PANTHER" id="PTHR31286:SF180">
    <property type="entry name" value="OS10G0362600 PROTEIN"/>
    <property type="match status" value="1"/>
</dbReference>
<accession>A0AAV3QBJ7</accession>